<feature type="transmembrane region" description="Helical" evidence="11">
    <location>
        <begin position="112"/>
        <end position="132"/>
    </location>
</feature>
<dbReference type="InterPro" id="IPR051676">
    <property type="entry name" value="UPF0053_domain"/>
</dbReference>
<keyword evidence="7 9" id="KW-0129">CBS domain</keyword>
<evidence type="ECO:0000256" key="4">
    <source>
        <dbReference type="ARBA" id="ARBA00022692"/>
    </source>
</evidence>
<sequence>MIWAILHCPYCCVFFYGYNKGCQSNKAFLPLSIPWQQHNHYQDKAEFWEGIILSDSPLLWLFLLQLIFIFFNAIFACAEIAVITMNDNKLAKLSAAGDKRALRLTKLTEQPAGFLATIQVGITLVNLLSSAVATENFSDRLVAWFAGMGFNIPAAVISILSVAIITVLLTYFTVLLGELIPKRLAMKKAEQIALGMSGLIYTVSRIFTPAVWLFTVSTNGLLRLFGVDPNSEDEENAEEEIRMILDAGKQKGTIQPDEQNMIQNIFEFDDISAGELMTHRTEVALLWLDETDEQWQQTINESRHSIYPICSDSPDNILGVLYAKDYFRLKNKARDEVMKNAVQSAYFVPESVRADVLFRNMKKSRNHFAVVVDEYGGMSGIITMNDLLEHLVGDLDDDISMPAESPLIERIDSKTWRIQGSAPLDEVTKQLGVLLPDEDYDTFGGMVFGLLGSIPGDGSTPELEEYGLAIKIIKVKDRRLESALVCLSGAESPDTAGG</sequence>
<dbReference type="KEGG" id="dhd:Dhaf_0561"/>
<comment type="similarity">
    <text evidence="2">Belongs to the UPF0053 family.</text>
</comment>
<dbReference type="InterPro" id="IPR005170">
    <property type="entry name" value="Transptr-assoc_dom"/>
</dbReference>
<dbReference type="Pfam" id="PF01595">
    <property type="entry name" value="CNNM"/>
    <property type="match status" value="1"/>
</dbReference>
<dbReference type="EMBL" id="CP001336">
    <property type="protein sequence ID" value="ACL18628.1"/>
    <property type="molecule type" value="Genomic_DNA"/>
</dbReference>
<accession>B8FUY2</accession>
<reference evidence="14 15" key="1">
    <citation type="journal article" date="2012" name="BMC Microbiol.">
        <title>Genome sequence of Desulfitobacterium hafniense DCB-2, a Gram-positive anaerobe capable of dehalogenation and metal reduction.</title>
        <authorList>
            <person name="Kim S.H."/>
            <person name="Harzman C."/>
            <person name="Davis J.K."/>
            <person name="Hutcheson R."/>
            <person name="Broderick J.B."/>
            <person name="Marsh T.L."/>
            <person name="Tiedje J.M."/>
        </authorList>
    </citation>
    <scope>NUCLEOTIDE SEQUENCE [LARGE SCALE GENOMIC DNA]</scope>
    <source>
        <strain evidence="15">DSM 10664 / DCB-2</strain>
    </source>
</reference>
<dbReference type="HOGENOM" id="CLU_015237_4_0_9"/>
<dbReference type="InterPro" id="IPR016169">
    <property type="entry name" value="FAD-bd_PCMH_sub2"/>
</dbReference>
<dbReference type="InterPro" id="IPR002550">
    <property type="entry name" value="CNNM"/>
</dbReference>
<dbReference type="Proteomes" id="UP000007726">
    <property type="component" value="Chromosome"/>
</dbReference>
<dbReference type="InterPro" id="IPR036318">
    <property type="entry name" value="FAD-bd_PCMH-like_sf"/>
</dbReference>
<keyword evidence="4 10" id="KW-0812">Transmembrane</keyword>
<keyword evidence="5" id="KW-0677">Repeat</keyword>
<evidence type="ECO:0000256" key="7">
    <source>
        <dbReference type="ARBA" id="ARBA00023122"/>
    </source>
</evidence>
<feature type="transmembrane region" description="Helical" evidence="11">
    <location>
        <begin position="58"/>
        <end position="83"/>
    </location>
</feature>
<dbReference type="Pfam" id="PF00571">
    <property type="entry name" value="CBS"/>
    <property type="match status" value="1"/>
</dbReference>
<dbReference type="GO" id="GO:0005886">
    <property type="term" value="C:plasma membrane"/>
    <property type="evidence" value="ECO:0007669"/>
    <property type="project" value="UniProtKB-SubCell"/>
</dbReference>
<evidence type="ECO:0000256" key="3">
    <source>
        <dbReference type="ARBA" id="ARBA00022475"/>
    </source>
</evidence>
<feature type="domain" description="CNNM transmembrane" evidence="13">
    <location>
        <begin position="54"/>
        <end position="258"/>
    </location>
</feature>
<organism evidence="14 15">
    <name type="scientific">Desulfitobacterium hafniense (strain DSM 10664 / DCB-2)</name>
    <dbReference type="NCBI Taxonomy" id="272564"/>
    <lineage>
        <taxon>Bacteria</taxon>
        <taxon>Bacillati</taxon>
        <taxon>Bacillota</taxon>
        <taxon>Clostridia</taxon>
        <taxon>Eubacteriales</taxon>
        <taxon>Desulfitobacteriaceae</taxon>
        <taxon>Desulfitobacterium</taxon>
    </lineage>
</organism>
<dbReference type="PROSITE" id="PS51846">
    <property type="entry name" value="CNNM"/>
    <property type="match status" value="1"/>
</dbReference>
<evidence type="ECO:0000256" key="5">
    <source>
        <dbReference type="ARBA" id="ARBA00022737"/>
    </source>
</evidence>
<keyword evidence="3" id="KW-1003">Cell membrane</keyword>
<dbReference type="FunFam" id="3.10.580.10:FF:000002">
    <property type="entry name" value="Magnesium/cobalt efflux protein CorC"/>
    <property type="match status" value="1"/>
</dbReference>
<comment type="subcellular location">
    <subcellularLocation>
        <location evidence="1">Cell membrane</location>
        <topology evidence="1">Multi-pass membrane protein</topology>
    </subcellularLocation>
</comment>
<evidence type="ECO:0000313" key="15">
    <source>
        <dbReference type="Proteomes" id="UP000007726"/>
    </source>
</evidence>
<dbReference type="InterPro" id="IPR046342">
    <property type="entry name" value="CBS_dom_sf"/>
</dbReference>
<dbReference type="PANTHER" id="PTHR43099:SF5">
    <property type="entry name" value="HLYC_CORC FAMILY TRANSPORTER"/>
    <property type="match status" value="1"/>
</dbReference>
<feature type="transmembrane region" description="Helical" evidence="11">
    <location>
        <begin position="152"/>
        <end position="180"/>
    </location>
</feature>
<evidence type="ECO:0000259" key="12">
    <source>
        <dbReference type="PROSITE" id="PS51371"/>
    </source>
</evidence>
<dbReference type="InterPro" id="IPR044751">
    <property type="entry name" value="Ion_transp-like_CBS"/>
</dbReference>
<dbReference type="Pfam" id="PF03471">
    <property type="entry name" value="CorC_HlyC"/>
    <property type="match status" value="1"/>
</dbReference>
<evidence type="ECO:0000259" key="13">
    <source>
        <dbReference type="PROSITE" id="PS51846"/>
    </source>
</evidence>
<evidence type="ECO:0000256" key="11">
    <source>
        <dbReference type="SAM" id="Phobius"/>
    </source>
</evidence>
<evidence type="ECO:0000256" key="9">
    <source>
        <dbReference type="PROSITE-ProRule" id="PRU00703"/>
    </source>
</evidence>
<feature type="domain" description="CBS" evidence="12">
    <location>
        <begin position="338"/>
        <end position="399"/>
    </location>
</feature>
<dbReference type="CDD" id="cd04590">
    <property type="entry name" value="CBS_pair_CorC_HlyC_assoc"/>
    <property type="match status" value="1"/>
</dbReference>
<evidence type="ECO:0000256" key="6">
    <source>
        <dbReference type="ARBA" id="ARBA00022989"/>
    </source>
</evidence>
<evidence type="ECO:0000256" key="10">
    <source>
        <dbReference type="PROSITE-ProRule" id="PRU01193"/>
    </source>
</evidence>
<evidence type="ECO:0000256" key="8">
    <source>
        <dbReference type="ARBA" id="ARBA00023136"/>
    </source>
</evidence>
<dbReference type="SMART" id="SM01091">
    <property type="entry name" value="CorC_HlyC"/>
    <property type="match status" value="1"/>
</dbReference>
<dbReference type="SUPFAM" id="SSF54631">
    <property type="entry name" value="CBS-domain pair"/>
    <property type="match status" value="1"/>
</dbReference>
<gene>
    <name evidence="14" type="ordered locus">Dhaf_0561</name>
</gene>
<keyword evidence="6 10" id="KW-1133">Transmembrane helix</keyword>
<dbReference type="PROSITE" id="PS51371">
    <property type="entry name" value="CBS"/>
    <property type="match status" value="1"/>
</dbReference>
<dbReference type="Gene3D" id="3.10.580.10">
    <property type="entry name" value="CBS-domain"/>
    <property type="match status" value="1"/>
</dbReference>
<feature type="transmembrane region" description="Helical" evidence="11">
    <location>
        <begin position="192"/>
        <end position="214"/>
    </location>
</feature>
<name>B8FUY2_DESHD</name>
<dbReference type="PANTHER" id="PTHR43099">
    <property type="entry name" value="UPF0053 PROTEIN YRKA"/>
    <property type="match status" value="1"/>
</dbReference>
<dbReference type="AlphaFoldDB" id="B8FUY2"/>
<protein>
    <submittedName>
        <fullName evidence="14">Uncharacterized protein</fullName>
    </submittedName>
</protein>
<dbReference type="Gene3D" id="3.30.465.10">
    <property type="match status" value="1"/>
</dbReference>
<proteinExistence type="inferred from homology"/>
<evidence type="ECO:0000313" key="14">
    <source>
        <dbReference type="EMBL" id="ACL18628.1"/>
    </source>
</evidence>
<dbReference type="SUPFAM" id="SSF56176">
    <property type="entry name" value="FAD-binding/transporter-associated domain-like"/>
    <property type="match status" value="1"/>
</dbReference>
<keyword evidence="8 10" id="KW-0472">Membrane</keyword>
<evidence type="ECO:0000256" key="2">
    <source>
        <dbReference type="ARBA" id="ARBA00006337"/>
    </source>
</evidence>
<dbReference type="GO" id="GO:0050660">
    <property type="term" value="F:flavin adenine dinucleotide binding"/>
    <property type="evidence" value="ECO:0007669"/>
    <property type="project" value="InterPro"/>
</dbReference>
<evidence type="ECO:0000256" key="1">
    <source>
        <dbReference type="ARBA" id="ARBA00004651"/>
    </source>
</evidence>
<dbReference type="InterPro" id="IPR000644">
    <property type="entry name" value="CBS_dom"/>
</dbReference>